<feature type="region of interest" description="Disordered" evidence="9">
    <location>
        <begin position="1"/>
        <end position="26"/>
    </location>
</feature>
<evidence type="ECO:0000256" key="2">
    <source>
        <dbReference type="ARBA" id="ARBA00009142"/>
    </source>
</evidence>
<keyword evidence="5 8" id="KW-0812">Transmembrane</keyword>
<keyword evidence="7 8" id="KW-0472">Membrane</keyword>
<comment type="subcellular location">
    <subcellularLocation>
        <location evidence="1 8">Cell membrane</location>
        <topology evidence="1 8">Multi-pass membrane protein</topology>
    </subcellularLocation>
</comment>
<sequence>MAPDSRVRLLPGSRDNRGRNASPHRPLAAARLHRDRRMTAWQVVAFLACVAVATSAQRMTGFALALILLGLTSLLELAPLPDVANVAMVLSLANAIIVLRTAHRSVDWSVLRATAWGTVPGVALGVALLGWLDAGLVVALRLLLGLVIIACALVVLMRTKLLPQRSSNASFGGFGLLSGLLGGLFSASGPPLVYQYYRQPMALPALRDTLTGALAVSSLLRLVMVVPTGQFSARSMMLCAFALPLTTAITWWFQRHPPGWSRAAVLKLVCALLLVTGTGLVVPAAQALLARFAA</sequence>
<dbReference type="AlphaFoldDB" id="A0A7X6DCK3"/>
<feature type="transmembrane region" description="Helical" evidence="8">
    <location>
        <begin position="83"/>
        <end position="102"/>
    </location>
</feature>
<keyword evidence="4 8" id="KW-1003">Cell membrane</keyword>
<comment type="similarity">
    <text evidence="2 8">Belongs to the 4-toluene sulfonate uptake permease (TSUP) (TC 2.A.102) family.</text>
</comment>
<evidence type="ECO:0000256" key="6">
    <source>
        <dbReference type="ARBA" id="ARBA00022989"/>
    </source>
</evidence>
<evidence type="ECO:0000313" key="11">
    <source>
        <dbReference type="Proteomes" id="UP000521868"/>
    </source>
</evidence>
<evidence type="ECO:0000256" key="9">
    <source>
        <dbReference type="SAM" id="MobiDB-lite"/>
    </source>
</evidence>
<accession>A0A7X6DCK3</accession>
<keyword evidence="3" id="KW-0813">Transport</keyword>
<protein>
    <recommendedName>
        <fullName evidence="8">Probable membrane transporter protein</fullName>
    </recommendedName>
</protein>
<evidence type="ECO:0000256" key="7">
    <source>
        <dbReference type="ARBA" id="ARBA00023136"/>
    </source>
</evidence>
<organism evidence="10 11">
    <name type="scientific">Ramlibacter lithotrophicus</name>
    <dbReference type="NCBI Taxonomy" id="2606681"/>
    <lineage>
        <taxon>Bacteria</taxon>
        <taxon>Pseudomonadati</taxon>
        <taxon>Pseudomonadota</taxon>
        <taxon>Betaproteobacteria</taxon>
        <taxon>Burkholderiales</taxon>
        <taxon>Comamonadaceae</taxon>
        <taxon>Ramlibacter</taxon>
    </lineage>
</organism>
<keyword evidence="11" id="KW-1185">Reference proteome</keyword>
<evidence type="ECO:0000256" key="4">
    <source>
        <dbReference type="ARBA" id="ARBA00022475"/>
    </source>
</evidence>
<feature type="transmembrane region" description="Helical" evidence="8">
    <location>
        <begin position="209"/>
        <end position="228"/>
    </location>
</feature>
<dbReference type="PANTHER" id="PTHR30269">
    <property type="entry name" value="TRANSMEMBRANE PROTEIN YFCA"/>
    <property type="match status" value="1"/>
</dbReference>
<dbReference type="InterPro" id="IPR052017">
    <property type="entry name" value="TSUP"/>
</dbReference>
<keyword evidence="6 8" id="KW-1133">Transmembrane helix</keyword>
<evidence type="ECO:0000256" key="1">
    <source>
        <dbReference type="ARBA" id="ARBA00004651"/>
    </source>
</evidence>
<dbReference type="EMBL" id="VTOX01000001">
    <property type="protein sequence ID" value="NKE64694.1"/>
    <property type="molecule type" value="Genomic_DNA"/>
</dbReference>
<dbReference type="Proteomes" id="UP000521868">
    <property type="component" value="Unassembled WGS sequence"/>
</dbReference>
<name>A0A7X6DCK3_9BURK</name>
<feature type="transmembrane region" description="Helical" evidence="8">
    <location>
        <begin position="169"/>
        <end position="189"/>
    </location>
</feature>
<evidence type="ECO:0000256" key="5">
    <source>
        <dbReference type="ARBA" id="ARBA00022692"/>
    </source>
</evidence>
<reference evidence="10 11" key="1">
    <citation type="journal article" date="2020" name="Nature">
        <title>Bacterial chemolithoautotrophy via manganese oxidation.</title>
        <authorList>
            <person name="Yu H."/>
            <person name="Leadbetter J.R."/>
        </authorList>
    </citation>
    <scope>NUCLEOTIDE SEQUENCE [LARGE SCALE GENOMIC DNA]</scope>
    <source>
        <strain evidence="10 11">RBP-1</strain>
    </source>
</reference>
<dbReference type="PANTHER" id="PTHR30269:SF37">
    <property type="entry name" value="MEMBRANE TRANSPORTER PROTEIN"/>
    <property type="match status" value="1"/>
</dbReference>
<comment type="caution">
    <text evidence="10">The sequence shown here is derived from an EMBL/GenBank/DDBJ whole genome shotgun (WGS) entry which is preliminary data.</text>
</comment>
<feature type="transmembrane region" description="Helical" evidence="8">
    <location>
        <begin position="265"/>
        <end position="289"/>
    </location>
</feature>
<feature type="transmembrane region" description="Helical" evidence="8">
    <location>
        <begin position="43"/>
        <end position="71"/>
    </location>
</feature>
<dbReference type="GO" id="GO:0005886">
    <property type="term" value="C:plasma membrane"/>
    <property type="evidence" value="ECO:0007669"/>
    <property type="project" value="UniProtKB-SubCell"/>
</dbReference>
<feature type="transmembrane region" description="Helical" evidence="8">
    <location>
        <begin position="138"/>
        <end position="157"/>
    </location>
</feature>
<proteinExistence type="inferred from homology"/>
<evidence type="ECO:0000313" key="10">
    <source>
        <dbReference type="EMBL" id="NKE64694.1"/>
    </source>
</evidence>
<evidence type="ECO:0000256" key="3">
    <source>
        <dbReference type="ARBA" id="ARBA00022448"/>
    </source>
</evidence>
<dbReference type="Pfam" id="PF01925">
    <property type="entry name" value="TauE"/>
    <property type="match status" value="1"/>
</dbReference>
<dbReference type="InterPro" id="IPR002781">
    <property type="entry name" value="TM_pro_TauE-like"/>
</dbReference>
<feature type="transmembrane region" description="Helical" evidence="8">
    <location>
        <begin position="114"/>
        <end position="132"/>
    </location>
</feature>
<feature type="transmembrane region" description="Helical" evidence="8">
    <location>
        <begin position="235"/>
        <end position="253"/>
    </location>
</feature>
<evidence type="ECO:0000256" key="8">
    <source>
        <dbReference type="RuleBase" id="RU363041"/>
    </source>
</evidence>
<gene>
    <name evidence="10" type="ORF">RAMLITH_02570</name>
</gene>